<protein>
    <submittedName>
        <fullName evidence="1">Uncharacterized protein</fullName>
    </submittedName>
</protein>
<proteinExistence type="predicted"/>
<reference evidence="1" key="1">
    <citation type="journal article" date="2014" name="Front. Microbiol.">
        <title>High frequency of phylogenetically diverse reductive dehalogenase-homologous genes in deep subseafloor sedimentary metagenomes.</title>
        <authorList>
            <person name="Kawai M."/>
            <person name="Futagami T."/>
            <person name="Toyoda A."/>
            <person name="Takaki Y."/>
            <person name="Nishi S."/>
            <person name="Hori S."/>
            <person name="Arai W."/>
            <person name="Tsubouchi T."/>
            <person name="Morono Y."/>
            <person name="Uchiyama I."/>
            <person name="Ito T."/>
            <person name="Fujiyama A."/>
            <person name="Inagaki F."/>
            <person name="Takami H."/>
        </authorList>
    </citation>
    <scope>NUCLEOTIDE SEQUENCE</scope>
    <source>
        <strain evidence="1">Expedition CK06-06</strain>
    </source>
</reference>
<name>X1EJP2_9ZZZZ</name>
<dbReference type="AlphaFoldDB" id="X1EJP2"/>
<dbReference type="EMBL" id="BARU01009171">
    <property type="protein sequence ID" value="GAH33521.1"/>
    <property type="molecule type" value="Genomic_DNA"/>
</dbReference>
<gene>
    <name evidence="1" type="ORF">S03H2_17741</name>
</gene>
<comment type="caution">
    <text evidence="1">The sequence shown here is derived from an EMBL/GenBank/DDBJ whole genome shotgun (WGS) entry which is preliminary data.</text>
</comment>
<organism evidence="1">
    <name type="scientific">marine sediment metagenome</name>
    <dbReference type="NCBI Taxonomy" id="412755"/>
    <lineage>
        <taxon>unclassified sequences</taxon>
        <taxon>metagenomes</taxon>
        <taxon>ecological metagenomes</taxon>
    </lineage>
</organism>
<evidence type="ECO:0000313" key="1">
    <source>
        <dbReference type="EMBL" id="GAH33521.1"/>
    </source>
</evidence>
<accession>X1EJP2</accession>
<sequence>MKWHPCRHDNIDTINESKCHCVDCGEEFTTGKVIIKMVCKFCQTELSETDDDRLYCPNEMCLYDYTIAKRDD</sequence>